<accession>A0A5B2XDS8</accession>
<organism evidence="1 2">
    <name type="scientific">Solihabitans fulvus</name>
    <dbReference type="NCBI Taxonomy" id="1892852"/>
    <lineage>
        <taxon>Bacteria</taxon>
        <taxon>Bacillati</taxon>
        <taxon>Actinomycetota</taxon>
        <taxon>Actinomycetes</taxon>
        <taxon>Pseudonocardiales</taxon>
        <taxon>Pseudonocardiaceae</taxon>
        <taxon>Solihabitans</taxon>
    </lineage>
</organism>
<dbReference type="Proteomes" id="UP000323454">
    <property type="component" value="Unassembled WGS sequence"/>
</dbReference>
<dbReference type="AlphaFoldDB" id="A0A5B2XDS8"/>
<keyword evidence="2" id="KW-1185">Reference proteome</keyword>
<dbReference type="EMBL" id="VUOB01000028">
    <property type="protein sequence ID" value="KAA2261503.1"/>
    <property type="molecule type" value="Genomic_DNA"/>
</dbReference>
<evidence type="ECO:0000313" key="2">
    <source>
        <dbReference type="Proteomes" id="UP000323454"/>
    </source>
</evidence>
<evidence type="ECO:0008006" key="3">
    <source>
        <dbReference type="Google" id="ProtNLM"/>
    </source>
</evidence>
<reference evidence="1 2" key="1">
    <citation type="submission" date="2019-09" db="EMBL/GenBank/DDBJ databases">
        <title>Goodfellowia gen. nov., a new genus of the Pseudonocardineae related to Actinoalloteichus, containing Goodfellowia coeruleoviolacea gen. nov., comb. nov. gen. nov., comb. nov.</title>
        <authorList>
            <person name="Labeda D."/>
        </authorList>
    </citation>
    <scope>NUCLEOTIDE SEQUENCE [LARGE SCALE GENOMIC DNA]</scope>
    <source>
        <strain evidence="1 2">AN110305</strain>
    </source>
</reference>
<dbReference type="InterPro" id="IPR029069">
    <property type="entry name" value="HotDog_dom_sf"/>
</dbReference>
<reference evidence="1 2" key="2">
    <citation type="submission" date="2019-09" db="EMBL/GenBank/DDBJ databases">
        <authorList>
            <person name="Jin C."/>
        </authorList>
    </citation>
    <scope>NUCLEOTIDE SEQUENCE [LARGE SCALE GENOMIC DNA]</scope>
    <source>
        <strain evidence="1 2">AN110305</strain>
    </source>
</reference>
<evidence type="ECO:0000313" key="1">
    <source>
        <dbReference type="EMBL" id="KAA2261503.1"/>
    </source>
</evidence>
<proteinExistence type="predicted"/>
<name>A0A5B2XDS8_9PSEU</name>
<protein>
    <recommendedName>
        <fullName evidence="3">Acyl dehydratase</fullName>
    </recommendedName>
</protein>
<sequence length="122" mass="13241">MTSLHGVVAVGLVSTCSRTYTDDDVTRFCALVGRSARPLPEFLPYLMVIAPLVGLSAELNCLPTRMTWSVARPVRRDETLIAEVEVTRVDPAGDRVRIAFDALVRCDTDVVVEGHSTGVLLA</sequence>
<gene>
    <name evidence="1" type="ORF">F0L68_17160</name>
</gene>
<dbReference type="SUPFAM" id="SSF54637">
    <property type="entry name" value="Thioesterase/thiol ester dehydrase-isomerase"/>
    <property type="match status" value="1"/>
</dbReference>
<comment type="caution">
    <text evidence="1">The sequence shown here is derived from an EMBL/GenBank/DDBJ whole genome shotgun (WGS) entry which is preliminary data.</text>
</comment>